<evidence type="ECO:0000256" key="8">
    <source>
        <dbReference type="ARBA" id="ARBA00032772"/>
    </source>
</evidence>
<accession>A0A1U7LMV1</accession>
<keyword evidence="3 14" id="KW-0489">Methyltransferase</keyword>
<dbReference type="InterPro" id="IPR004971">
    <property type="entry name" value="mRNA_G-N7_MeTrfase_dom"/>
</dbReference>
<evidence type="ECO:0000256" key="5">
    <source>
        <dbReference type="ARBA" id="ARBA00022691"/>
    </source>
</evidence>
<evidence type="ECO:0000256" key="4">
    <source>
        <dbReference type="ARBA" id="ARBA00022679"/>
    </source>
</evidence>
<keyword evidence="15" id="KW-1185">Reference proteome</keyword>
<dbReference type="OMA" id="LITGDCF"/>
<keyword evidence="6" id="KW-0694">RNA-binding</keyword>
<dbReference type="Proteomes" id="UP000186594">
    <property type="component" value="Unassembled WGS sequence"/>
</dbReference>
<dbReference type="SUPFAM" id="SSF53335">
    <property type="entry name" value="S-adenosyl-L-methionine-dependent methyltransferases"/>
    <property type="match status" value="1"/>
</dbReference>
<evidence type="ECO:0000256" key="2">
    <source>
        <dbReference type="ARBA" id="ARBA00011926"/>
    </source>
</evidence>
<keyword evidence="7" id="KW-0506">mRNA capping</keyword>
<evidence type="ECO:0000256" key="12">
    <source>
        <dbReference type="SAM" id="MobiDB-lite"/>
    </source>
</evidence>
<feature type="domain" description="MRNA cap 0 methyltransferase" evidence="13">
    <location>
        <begin position="115"/>
        <end position="389"/>
    </location>
</feature>
<dbReference type="CDD" id="cd02440">
    <property type="entry name" value="AdoMet_MTases"/>
    <property type="match status" value="1"/>
</dbReference>
<keyword evidence="7" id="KW-0507">mRNA processing</keyword>
<evidence type="ECO:0000256" key="11">
    <source>
        <dbReference type="ARBA" id="ARBA00049739"/>
    </source>
</evidence>
<reference evidence="14 15" key="1">
    <citation type="submission" date="2016-04" db="EMBL/GenBank/DDBJ databases">
        <title>Evolutionary innovation and constraint leading to complex multicellularity in the Ascomycota.</title>
        <authorList>
            <person name="Cisse O."/>
            <person name="Nguyen A."/>
            <person name="Hewitt D.A."/>
            <person name="Jedd G."/>
            <person name="Stajich J.E."/>
        </authorList>
    </citation>
    <scope>NUCLEOTIDE SEQUENCE [LARGE SCALE GENOMIC DNA]</scope>
    <source>
        <strain evidence="14 15">DAH-3</strain>
    </source>
</reference>
<evidence type="ECO:0000259" key="13">
    <source>
        <dbReference type="PROSITE" id="PS51562"/>
    </source>
</evidence>
<comment type="caution">
    <text evidence="14">The sequence shown here is derived from an EMBL/GenBank/DDBJ whole genome shotgun (WGS) entry which is preliminary data.</text>
</comment>
<organism evidence="14 15">
    <name type="scientific">Neolecta irregularis (strain DAH-3)</name>
    <dbReference type="NCBI Taxonomy" id="1198029"/>
    <lineage>
        <taxon>Eukaryota</taxon>
        <taxon>Fungi</taxon>
        <taxon>Dikarya</taxon>
        <taxon>Ascomycota</taxon>
        <taxon>Taphrinomycotina</taxon>
        <taxon>Neolectales</taxon>
        <taxon>Neolectaceae</taxon>
        <taxon>Neolecta</taxon>
    </lineage>
</organism>
<evidence type="ECO:0000256" key="6">
    <source>
        <dbReference type="ARBA" id="ARBA00022884"/>
    </source>
</evidence>
<dbReference type="Pfam" id="PF03291">
    <property type="entry name" value="mRNA_G-N7_MeTrfase"/>
    <property type="match status" value="1"/>
</dbReference>
<feature type="region of interest" description="Disordered" evidence="12">
    <location>
        <begin position="1"/>
        <end position="91"/>
    </location>
</feature>
<dbReference type="PANTHER" id="PTHR12189:SF2">
    <property type="entry name" value="MRNA CAP GUANINE-N7 METHYLTRANSFERASE"/>
    <property type="match status" value="1"/>
</dbReference>
<proteinExistence type="predicted"/>
<evidence type="ECO:0000256" key="7">
    <source>
        <dbReference type="ARBA" id="ARBA00023042"/>
    </source>
</evidence>
<dbReference type="EMBL" id="LXFE01001150">
    <property type="protein sequence ID" value="OLL23872.1"/>
    <property type="molecule type" value="Genomic_DNA"/>
</dbReference>
<dbReference type="OrthoDB" id="10248867at2759"/>
<evidence type="ECO:0000313" key="15">
    <source>
        <dbReference type="Proteomes" id="UP000186594"/>
    </source>
</evidence>
<keyword evidence="5" id="KW-0949">S-adenosyl-L-methionine</keyword>
<dbReference type="PANTHER" id="PTHR12189">
    <property type="entry name" value="MRNA GUANINE-7- METHYLTRANSFERASE"/>
    <property type="match status" value="1"/>
</dbReference>
<gene>
    <name evidence="14" type="ORF">NEOLI_004580</name>
</gene>
<sequence length="396" mass="45661">MIPQTMYDPARDCFTSSSPPKPQAQSPSKNSRKRRLPGTNRDSEEEEIGNVPSRSPSPHRPLKRPNIRKERALDPLPAESSHGEPAAKKPCVGVDVVKKHYNDRREIGRSARKYSPIIKLRAFNNWIKSCLIQKFTPYTSDHPLVVLDMGCGKGGDLLKWDKARINIYVGVDVADVSVSQARNRYRDMKRVGFEASFYVLDCFRRSLRDVLPRDHPPFDIVSMQFCMHYAFESERQARTLLENVTRGLRLGGKFIGTIPNSEIIESHLKEGELKWGNQFYRVEFEKPLPNGCFRPPFGHRYSFFLQDAVEDVPEYVVPFGAFRSLAEEYNLELLYRKPFMDIFQEEKQDRELGYLLDRMGVVDQDGRRGIQGDERECAAFYLAFAFEKRGVRLQAL</sequence>
<evidence type="ECO:0000256" key="3">
    <source>
        <dbReference type="ARBA" id="ARBA00022603"/>
    </source>
</evidence>
<evidence type="ECO:0000256" key="10">
    <source>
        <dbReference type="ARBA" id="ARBA00044712"/>
    </source>
</evidence>
<comment type="catalytic activity">
    <reaction evidence="10">
        <text>a 5'-end (5'-triphosphoguanosine)-ribonucleoside in mRNA + S-adenosyl-L-methionine = a 5'-end (N(7)-methyl 5'-triphosphoguanosine)-ribonucleoside in mRNA + S-adenosyl-L-homocysteine</text>
        <dbReference type="Rhea" id="RHEA:67008"/>
        <dbReference type="Rhea" id="RHEA-COMP:17166"/>
        <dbReference type="Rhea" id="RHEA-COMP:17167"/>
        <dbReference type="ChEBI" id="CHEBI:57856"/>
        <dbReference type="ChEBI" id="CHEBI:59789"/>
        <dbReference type="ChEBI" id="CHEBI:156461"/>
        <dbReference type="ChEBI" id="CHEBI:167617"/>
        <dbReference type="EC" id="2.1.1.56"/>
    </reaction>
</comment>
<dbReference type="STRING" id="1198029.A0A1U7LMV1"/>
<dbReference type="GO" id="GO:0003723">
    <property type="term" value="F:RNA binding"/>
    <property type="evidence" value="ECO:0007669"/>
    <property type="project" value="UniProtKB-KW"/>
</dbReference>
<evidence type="ECO:0000256" key="9">
    <source>
        <dbReference type="ARBA" id="ARBA00033387"/>
    </source>
</evidence>
<dbReference type="Gene3D" id="3.40.50.150">
    <property type="entry name" value="Vaccinia Virus protein VP39"/>
    <property type="match status" value="1"/>
</dbReference>
<dbReference type="GO" id="GO:0070693">
    <property type="term" value="C:P-TEFb-cap methyltransferase complex"/>
    <property type="evidence" value="ECO:0007669"/>
    <property type="project" value="EnsemblFungi"/>
</dbReference>
<keyword evidence="4 14" id="KW-0808">Transferase</keyword>
<dbReference type="InterPro" id="IPR029063">
    <property type="entry name" value="SAM-dependent_MTases_sf"/>
</dbReference>
<dbReference type="EC" id="2.1.1.56" evidence="2"/>
<dbReference type="InterPro" id="IPR039753">
    <property type="entry name" value="RG7MT1"/>
</dbReference>
<dbReference type="GO" id="GO:0004482">
    <property type="term" value="F:mRNA 5'-cap (guanine-N7-)-methyltransferase activity"/>
    <property type="evidence" value="ECO:0007669"/>
    <property type="project" value="UniProtKB-EC"/>
</dbReference>
<protein>
    <recommendedName>
        <fullName evidence="11">mRNA cap guanine-N(7) methyltransferase</fullName>
        <ecNumber evidence="2">2.1.1.56</ecNumber>
    </recommendedName>
    <alternativeName>
        <fullName evidence="8">mRNA (guanine-N(7))-methyltransferase</fullName>
    </alternativeName>
    <alternativeName>
        <fullName evidence="9">mRNA cap methyltransferase</fullName>
    </alternativeName>
</protein>
<dbReference type="PROSITE" id="PS51562">
    <property type="entry name" value="RNA_CAP0_MT"/>
    <property type="match status" value="1"/>
</dbReference>
<dbReference type="GO" id="GO:0005829">
    <property type="term" value="C:cytosol"/>
    <property type="evidence" value="ECO:0007669"/>
    <property type="project" value="EnsemblFungi"/>
</dbReference>
<comment type="function">
    <text evidence="1">Responsible for methylating the 5'-cap structure of mRNAs.</text>
</comment>
<dbReference type="AlphaFoldDB" id="A0A1U7LMV1"/>
<evidence type="ECO:0000256" key="1">
    <source>
        <dbReference type="ARBA" id="ARBA00003378"/>
    </source>
</evidence>
<evidence type="ECO:0000313" key="14">
    <source>
        <dbReference type="EMBL" id="OLL23872.1"/>
    </source>
</evidence>
<name>A0A1U7LMV1_NEOID</name>